<organism evidence="1 2">
    <name type="scientific">Clydaea vesicula</name>
    <dbReference type="NCBI Taxonomy" id="447962"/>
    <lineage>
        <taxon>Eukaryota</taxon>
        <taxon>Fungi</taxon>
        <taxon>Fungi incertae sedis</taxon>
        <taxon>Chytridiomycota</taxon>
        <taxon>Chytridiomycota incertae sedis</taxon>
        <taxon>Chytridiomycetes</taxon>
        <taxon>Lobulomycetales</taxon>
        <taxon>Lobulomycetaceae</taxon>
        <taxon>Clydaea</taxon>
    </lineage>
</organism>
<dbReference type="AlphaFoldDB" id="A0AAD5U0N8"/>
<gene>
    <name evidence="1" type="ORF">HK099_006137</name>
</gene>
<dbReference type="EMBL" id="JADGJW010000510">
    <property type="protein sequence ID" value="KAJ3215914.1"/>
    <property type="molecule type" value="Genomic_DNA"/>
</dbReference>
<dbReference type="Proteomes" id="UP001211065">
    <property type="component" value="Unassembled WGS sequence"/>
</dbReference>
<feature type="non-terminal residue" evidence="1">
    <location>
        <position position="89"/>
    </location>
</feature>
<sequence length="89" mass="10241">MLLVEQAALSSIDKLRHSFIVAVYSKTTMGDPALHFVVEQEELNGEQLCCLVELLKKFRNVDGFYVDVSYGSEVDWKNEKVKFGWKQIK</sequence>
<reference evidence="1" key="1">
    <citation type="submission" date="2020-05" db="EMBL/GenBank/DDBJ databases">
        <title>Phylogenomic resolution of chytrid fungi.</title>
        <authorList>
            <person name="Stajich J.E."/>
            <person name="Amses K."/>
            <person name="Simmons R."/>
            <person name="Seto K."/>
            <person name="Myers J."/>
            <person name="Bonds A."/>
            <person name="Quandt C.A."/>
            <person name="Barry K."/>
            <person name="Liu P."/>
            <person name="Grigoriev I."/>
            <person name="Longcore J.E."/>
            <person name="James T.Y."/>
        </authorList>
    </citation>
    <scope>NUCLEOTIDE SEQUENCE</scope>
    <source>
        <strain evidence="1">JEL0476</strain>
    </source>
</reference>
<keyword evidence="2" id="KW-1185">Reference proteome</keyword>
<protein>
    <submittedName>
        <fullName evidence="1">Uncharacterized protein</fullName>
    </submittedName>
</protein>
<accession>A0AAD5U0N8</accession>
<evidence type="ECO:0000313" key="2">
    <source>
        <dbReference type="Proteomes" id="UP001211065"/>
    </source>
</evidence>
<comment type="caution">
    <text evidence="1">The sequence shown here is derived from an EMBL/GenBank/DDBJ whole genome shotgun (WGS) entry which is preliminary data.</text>
</comment>
<name>A0AAD5U0N8_9FUNG</name>
<evidence type="ECO:0000313" key="1">
    <source>
        <dbReference type="EMBL" id="KAJ3215914.1"/>
    </source>
</evidence>
<proteinExistence type="predicted"/>